<dbReference type="GO" id="GO:0016206">
    <property type="term" value="F:catechol O-methyltransferase activity"/>
    <property type="evidence" value="ECO:0007669"/>
    <property type="project" value="UniProtKB-EC"/>
</dbReference>
<reference evidence="8" key="1">
    <citation type="submission" date="2022-11" db="UniProtKB">
        <authorList>
            <consortium name="EnsemblMetazoa"/>
        </authorList>
    </citation>
    <scope>IDENTIFICATION</scope>
</reference>
<evidence type="ECO:0000256" key="1">
    <source>
        <dbReference type="ARBA" id="ARBA00012880"/>
    </source>
</evidence>
<keyword evidence="2" id="KW-0489">Methyltransferase</keyword>
<evidence type="ECO:0000256" key="6">
    <source>
        <dbReference type="ARBA" id="ARBA00022939"/>
    </source>
</evidence>
<dbReference type="SUPFAM" id="SSF53335">
    <property type="entry name" value="S-adenosyl-L-methionine-dependent methyltransferases"/>
    <property type="match status" value="1"/>
</dbReference>
<dbReference type="EC" id="2.1.1.6" evidence="1"/>
<organism evidence="8 9">
    <name type="scientific">Patiria miniata</name>
    <name type="common">Bat star</name>
    <name type="synonym">Asterina miniata</name>
    <dbReference type="NCBI Taxonomy" id="46514"/>
    <lineage>
        <taxon>Eukaryota</taxon>
        <taxon>Metazoa</taxon>
        <taxon>Echinodermata</taxon>
        <taxon>Eleutherozoa</taxon>
        <taxon>Asterozoa</taxon>
        <taxon>Asteroidea</taxon>
        <taxon>Valvatacea</taxon>
        <taxon>Valvatida</taxon>
        <taxon>Asterinidae</taxon>
        <taxon>Patiria</taxon>
    </lineage>
</organism>
<accession>A0A913ZUZ7</accession>
<dbReference type="Gene3D" id="3.40.50.150">
    <property type="entry name" value="Vaccinia Virus protein VP39"/>
    <property type="match status" value="1"/>
</dbReference>
<evidence type="ECO:0000256" key="7">
    <source>
        <dbReference type="ARBA" id="ARBA00023453"/>
    </source>
</evidence>
<dbReference type="OrthoDB" id="186626at2759"/>
<dbReference type="PROSITE" id="PS51682">
    <property type="entry name" value="SAM_OMT_I"/>
    <property type="match status" value="1"/>
</dbReference>
<evidence type="ECO:0000256" key="4">
    <source>
        <dbReference type="ARBA" id="ARBA00022691"/>
    </source>
</evidence>
<dbReference type="InterPro" id="IPR002935">
    <property type="entry name" value="SAM_O-MeTrfase"/>
</dbReference>
<dbReference type="GO" id="GO:0032502">
    <property type="term" value="P:developmental process"/>
    <property type="evidence" value="ECO:0007669"/>
    <property type="project" value="TreeGrafter"/>
</dbReference>
<comment type="similarity">
    <text evidence="7">Belongs to the class I-like SAM-binding methyltransferase superfamily. Cation-dependent O-methyltransferase family.</text>
</comment>
<dbReference type="Proteomes" id="UP000887568">
    <property type="component" value="Unplaced"/>
</dbReference>
<evidence type="ECO:0000313" key="8">
    <source>
        <dbReference type="EnsemblMetazoa" id="XP_038054891.1"/>
    </source>
</evidence>
<dbReference type="GO" id="GO:0042417">
    <property type="term" value="P:dopamine metabolic process"/>
    <property type="evidence" value="ECO:0007669"/>
    <property type="project" value="TreeGrafter"/>
</dbReference>
<keyword evidence="6" id="KW-0128">Catecholamine metabolism</keyword>
<dbReference type="PANTHER" id="PTHR43836">
    <property type="entry name" value="CATECHOL O-METHYLTRANSFERASE 1-RELATED"/>
    <property type="match status" value="1"/>
</dbReference>
<dbReference type="OMA" id="AIDEFGC"/>
<keyword evidence="3" id="KW-0808">Transferase</keyword>
<dbReference type="RefSeq" id="XP_038054891.1">
    <property type="nucleotide sequence ID" value="XM_038198963.1"/>
</dbReference>
<sequence length="221" mass="25295">MVEEAEAMTERAGKMLAYVLQHAVEGDAASVIRTADEYGYKYERMMHVGDMKGEIVREVVNELAPKVILELGTYFGYSAVLIASVMPEGSRLLTVEFNEKNADVARQFIQFAGVDDKVTLIVGDSARVIKRLHEDYSVKTLDFVFLDHWKDVYKRDLQLLEETRLLHKGTVILADNVIRPGAPEYLKYVETSEWYQTERKYSKFQYTDEDDALAKSVYFGP</sequence>
<evidence type="ECO:0000256" key="3">
    <source>
        <dbReference type="ARBA" id="ARBA00022679"/>
    </source>
</evidence>
<dbReference type="GO" id="GO:0042424">
    <property type="term" value="P:catecholamine catabolic process"/>
    <property type="evidence" value="ECO:0007669"/>
    <property type="project" value="TreeGrafter"/>
</dbReference>
<dbReference type="PANTHER" id="PTHR43836:SF2">
    <property type="entry name" value="CATECHOL O-METHYLTRANSFERASE 1-RELATED"/>
    <property type="match status" value="1"/>
</dbReference>
<dbReference type="Pfam" id="PF01596">
    <property type="entry name" value="Methyltransf_3"/>
    <property type="match status" value="1"/>
</dbReference>
<dbReference type="EnsemblMetazoa" id="XM_038198963.1">
    <property type="protein sequence ID" value="XP_038054891.1"/>
    <property type="gene ID" value="LOC119727097"/>
</dbReference>
<keyword evidence="9" id="KW-1185">Reference proteome</keyword>
<dbReference type="InterPro" id="IPR029063">
    <property type="entry name" value="SAM-dependent_MTases_sf"/>
</dbReference>
<evidence type="ECO:0000256" key="5">
    <source>
        <dbReference type="ARBA" id="ARBA00022867"/>
    </source>
</evidence>
<dbReference type="AlphaFoldDB" id="A0A913ZUZ7"/>
<evidence type="ECO:0000313" key="9">
    <source>
        <dbReference type="Proteomes" id="UP000887568"/>
    </source>
</evidence>
<dbReference type="FunFam" id="3.40.50.150:FF:000054">
    <property type="entry name" value="Catechol O-methyltransferase"/>
    <property type="match status" value="1"/>
</dbReference>
<protein>
    <recommendedName>
        <fullName evidence="1">catechol O-methyltransferase</fullName>
        <ecNumber evidence="1">2.1.1.6</ecNumber>
    </recommendedName>
</protein>
<dbReference type="CDD" id="cd02440">
    <property type="entry name" value="AdoMet_MTases"/>
    <property type="match status" value="1"/>
</dbReference>
<keyword evidence="5" id="KW-0531">Neurotransmitter degradation</keyword>
<dbReference type="GeneID" id="119727097"/>
<name>A0A913ZUZ7_PATMI</name>
<dbReference type="GO" id="GO:0032259">
    <property type="term" value="P:methylation"/>
    <property type="evidence" value="ECO:0007669"/>
    <property type="project" value="UniProtKB-KW"/>
</dbReference>
<keyword evidence="4" id="KW-0949">S-adenosyl-L-methionine</keyword>
<evidence type="ECO:0000256" key="2">
    <source>
        <dbReference type="ARBA" id="ARBA00022603"/>
    </source>
</evidence>
<proteinExistence type="inferred from homology"/>